<organism evidence="1">
    <name type="scientific">Mucochytrium quahogii</name>
    <dbReference type="NCBI Taxonomy" id="96639"/>
    <lineage>
        <taxon>Eukaryota</taxon>
        <taxon>Sar</taxon>
        <taxon>Stramenopiles</taxon>
        <taxon>Bigyra</taxon>
        <taxon>Labyrinthulomycetes</taxon>
        <taxon>Thraustochytrida</taxon>
        <taxon>Thraustochytriidae</taxon>
        <taxon>Mucochytrium</taxon>
    </lineage>
</organism>
<proteinExistence type="predicted"/>
<sequence length="143" mass="15946">MHGEPREGLTCKATWEDITTLTYCEYRTQPSGKWLPAEFSSDTIDHLLSTQFGKYLSDVEKAAKDCAAAVRRLVTKGPPVYLADANALPLPEGDTHIDMIWYSRDNTEHSAQLKGALTGDERQALWDSQKATLEAMEQAENVD</sequence>
<gene>
    <name evidence="1" type="ORF">QSP1433_LOCUS15738</name>
</gene>
<protein>
    <submittedName>
        <fullName evidence="1">Uncharacterized protein</fullName>
    </submittedName>
</protein>
<name>A0A7S2SMM4_9STRA</name>
<evidence type="ECO:0000313" key="1">
    <source>
        <dbReference type="EMBL" id="CAD9704416.1"/>
    </source>
</evidence>
<dbReference type="EMBL" id="HBHK01024996">
    <property type="protein sequence ID" value="CAD9704416.1"/>
    <property type="molecule type" value="Transcribed_RNA"/>
</dbReference>
<dbReference type="AlphaFoldDB" id="A0A7S2SMM4"/>
<reference evidence="1" key="1">
    <citation type="submission" date="2021-01" db="EMBL/GenBank/DDBJ databases">
        <authorList>
            <person name="Corre E."/>
            <person name="Pelletier E."/>
            <person name="Niang G."/>
            <person name="Scheremetjew M."/>
            <person name="Finn R."/>
            <person name="Kale V."/>
            <person name="Holt S."/>
            <person name="Cochrane G."/>
            <person name="Meng A."/>
            <person name="Brown T."/>
            <person name="Cohen L."/>
        </authorList>
    </citation>
    <scope>NUCLEOTIDE SEQUENCE</scope>
    <source>
        <strain evidence="1">NY070348D</strain>
    </source>
</reference>
<accession>A0A7S2SMM4</accession>